<reference evidence="1" key="1">
    <citation type="submission" date="2021-08" db="EMBL/GenBank/DDBJ databases">
        <title>WGS assembly of Ceratopteris richardii.</title>
        <authorList>
            <person name="Marchant D.B."/>
            <person name="Chen G."/>
            <person name="Jenkins J."/>
            <person name="Shu S."/>
            <person name="Leebens-Mack J."/>
            <person name="Grimwood J."/>
            <person name="Schmutz J."/>
            <person name="Soltis P."/>
            <person name="Soltis D."/>
            <person name="Chen Z.-H."/>
        </authorList>
    </citation>
    <scope>NUCLEOTIDE SEQUENCE</scope>
    <source>
        <strain evidence="1">Whitten #5841</strain>
        <tissue evidence="1">Leaf</tissue>
    </source>
</reference>
<accession>A0A8T2Q2U5</accession>
<dbReference type="Proteomes" id="UP000825935">
    <property type="component" value="Chromosome 38"/>
</dbReference>
<sequence length="174" mass="19727">MSCCTMQVEEDPQPYVEKKNGRNGAVNSFSGEDSILSLSLTHTHTHSSLFLPLTGREKWSSEQLLRRRFITLSLSLSLSRLHEYTWVFRTSGICRMRLALFLVGISDGRDALCDSSASTHIDIFFEKAGNELKQEKGSTSRVGRGRGIQRKHLSRRVFSALDWAFSTWATCTRH</sequence>
<keyword evidence="2" id="KW-1185">Reference proteome</keyword>
<dbReference type="EMBL" id="CM035443">
    <property type="protein sequence ID" value="KAH7277980.1"/>
    <property type="molecule type" value="Genomic_DNA"/>
</dbReference>
<comment type="caution">
    <text evidence="1">The sequence shown here is derived from an EMBL/GenBank/DDBJ whole genome shotgun (WGS) entry which is preliminary data.</text>
</comment>
<protein>
    <submittedName>
        <fullName evidence="1">Uncharacterized protein</fullName>
    </submittedName>
</protein>
<name>A0A8T2Q2U5_CERRI</name>
<gene>
    <name evidence="1" type="ORF">KP509_38G018200</name>
</gene>
<evidence type="ECO:0000313" key="2">
    <source>
        <dbReference type="Proteomes" id="UP000825935"/>
    </source>
</evidence>
<proteinExistence type="predicted"/>
<organism evidence="1 2">
    <name type="scientific">Ceratopteris richardii</name>
    <name type="common">Triangle waterfern</name>
    <dbReference type="NCBI Taxonomy" id="49495"/>
    <lineage>
        <taxon>Eukaryota</taxon>
        <taxon>Viridiplantae</taxon>
        <taxon>Streptophyta</taxon>
        <taxon>Embryophyta</taxon>
        <taxon>Tracheophyta</taxon>
        <taxon>Polypodiopsida</taxon>
        <taxon>Polypodiidae</taxon>
        <taxon>Polypodiales</taxon>
        <taxon>Pteridineae</taxon>
        <taxon>Pteridaceae</taxon>
        <taxon>Parkerioideae</taxon>
        <taxon>Ceratopteris</taxon>
    </lineage>
</organism>
<evidence type="ECO:0000313" key="1">
    <source>
        <dbReference type="EMBL" id="KAH7277980.1"/>
    </source>
</evidence>
<dbReference type="AlphaFoldDB" id="A0A8T2Q2U5"/>